<dbReference type="SMART" id="SM00361">
    <property type="entry name" value="RRM_1"/>
    <property type="match status" value="4"/>
</dbReference>
<dbReference type="FunFam" id="3.30.70.330:FF:000648">
    <property type="entry name" value="Polyadenylate-binding protein"/>
    <property type="match status" value="1"/>
</dbReference>
<dbReference type="Gene3D" id="3.30.70.330">
    <property type="match status" value="4"/>
</dbReference>
<dbReference type="CDD" id="cd12381">
    <property type="entry name" value="RRM4_I_PABPs"/>
    <property type="match status" value="1"/>
</dbReference>
<dbReference type="Proteomes" id="UP000243459">
    <property type="component" value="Chromosome 6"/>
</dbReference>
<dbReference type="InterPro" id="IPR035979">
    <property type="entry name" value="RBD_domain_sf"/>
</dbReference>
<feature type="domain" description="RRM" evidence="13">
    <location>
        <begin position="211"/>
        <end position="288"/>
    </location>
</feature>
<gene>
    <name evidence="15" type="ORF">A4U43_C06F8090</name>
</gene>
<dbReference type="InterPro" id="IPR006515">
    <property type="entry name" value="PABP_1234"/>
</dbReference>
<organism evidence="15 16">
    <name type="scientific">Asparagus officinalis</name>
    <name type="common">Garden asparagus</name>
    <dbReference type="NCBI Taxonomy" id="4686"/>
    <lineage>
        <taxon>Eukaryota</taxon>
        <taxon>Viridiplantae</taxon>
        <taxon>Streptophyta</taxon>
        <taxon>Embryophyta</taxon>
        <taxon>Tracheophyta</taxon>
        <taxon>Spermatophyta</taxon>
        <taxon>Magnoliopsida</taxon>
        <taxon>Liliopsida</taxon>
        <taxon>Asparagales</taxon>
        <taxon>Asparagaceae</taxon>
        <taxon>Asparagoideae</taxon>
        <taxon>Asparagus</taxon>
    </lineage>
</organism>
<dbReference type="GO" id="GO:0005737">
    <property type="term" value="C:cytoplasm"/>
    <property type="evidence" value="ECO:0007669"/>
    <property type="project" value="UniProtKB-SubCell"/>
</dbReference>
<evidence type="ECO:0000256" key="4">
    <source>
        <dbReference type="ARBA" id="ARBA00022490"/>
    </source>
</evidence>
<dbReference type="PROSITE" id="PS50102">
    <property type="entry name" value="RRM"/>
    <property type="match status" value="4"/>
</dbReference>
<keyword evidence="6" id="KW-0677">Repeat</keyword>
<evidence type="ECO:0000259" key="14">
    <source>
        <dbReference type="PROSITE" id="PS51309"/>
    </source>
</evidence>
<proteinExistence type="inferred from homology"/>
<dbReference type="SUPFAM" id="SSF63570">
    <property type="entry name" value="PABC (PABP) domain"/>
    <property type="match status" value="1"/>
</dbReference>
<dbReference type="AlphaFoldDB" id="A0A5P1EL96"/>
<dbReference type="PROSITE" id="PS51309">
    <property type="entry name" value="PABC"/>
    <property type="match status" value="1"/>
</dbReference>
<dbReference type="GO" id="GO:0005634">
    <property type="term" value="C:nucleus"/>
    <property type="evidence" value="ECO:0007669"/>
    <property type="project" value="UniProtKB-SubCell"/>
</dbReference>
<dbReference type="InterPro" id="IPR045305">
    <property type="entry name" value="RRM2_I_PABPs"/>
</dbReference>
<dbReference type="FunFam" id="3.30.70.330:FF:000003">
    <property type="entry name" value="Polyadenylate-binding protein"/>
    <property type="match status" value="1"/>
</dbReference>
<feature type="domain" description="RRM" evidence="13">
    <location>
        <begin position="314"/>
        <end position="391"/>
    </location>
</feature>
<evidence type="ECO:0000259" key="13">
    <source>
        <dbReference type="PROSITE" id="PS50102"/>
    </source>
</evidence>
<dbReference type="InterPro" id="IPR003954">
    <property type="entry name" value="RRM_euk-type"/>
</dbReference>
<dbReference type="Pfam" id="PF00658">
    <property type="entry name" value="MLLE"/>
    <property type="match status" value="1"/>
</dbReference>
<evidence type="ECO:0000256" key="8">
    <source>
        <dbReference type="ARBA" id="ARBA00022884"/>
    </source>
</evidence>
<keyword evidence="5" id="KW-0945">Host-virus interaction</keyword>
<keyword evidence="8 11" id="KW-0694">RNA-binding</keyword>
<dbReference type="SMART" id="SM00360">
    <property type="entry name" value="RRM"/>
    <property type="match status" value="4"/>
</dbReference>
<dbReference type="InterPro" id="IPR000504">
    <property type="entry name" value="RRM_dom"/>
</dbReference>
<keyword evidence="9" id="KW-0539">Nucleus</keyword>
<keyword evidence="4 12" id="KW-0963">Cytoplasm</keyword>
<dbReference type="FunFam" id="3.30.70.330:FF:000239">
    <property type="entry name" value="Polyadenylate-binding protein"/>
    <property type="match status" value="1"/>
</dbReference>
<protein>
    <recommendedName>
        <fullName evidence="12">Polyadenylate-binding protein</fullName>
        <shortName evidence="12">PABP</shortName>
    </recommendedName>
</protein>
<sequence>MATLSAPPTPAALSQPSPVSPNALQGGGFANASLYVGDLDVSVTEAQLYDLFSQIGAVVSVRVCKDQIRRMSLGYGYVNYQSQQEATRALEMLNYTILNGKPIRIMFSLRDPSIRKSGYANIFIKNLHPTIDNKALHDIFISFGTVLSCKVATDANGQSKGFAFVQFEHEEAAQKAIGQLNGMLLNDKPVYVGLFVRKQERDRANGSPKFKNVYVKNLPASFTDDNLKKEFEAFGAITSAVVMRDEDGNSRGFGFVNFDEEDAASAAVEELNGKTIDDKVIYVGRAQKKAEREAELKAKFEQERTGRLEKLKGANLYLKNLDDSINEEKLKELFSPFGDIISCRIMLDAQGQSRGSGFVQFTSPDDANHAVTEMNGKIIGKKPLYVAVAQRKEERRARLQAYFSQLTAPGAVSPIPSMPGYHLGPPRLAPQQLYYGQGAHGLIPPQPSGFGFQQQLVPGIRPGVGPNFMMPYPLQRQGQPGQRMRNPNQGFRYMQNPRNSVDPAMMPQGLMGPMVPVPLEANSMQVSPMEVPRSPSIPISALASALASAPPEQQRMMLGEQLYPLVQQLEQENAGKVTGMLLEMDQTEVLHLIESPDSLQKKVGEAMGVLRDAATQLGSLSLND</sequence>
<dbReference type="PANTHER" id="PTHR24012">
    <property type="entry name" value="RNA BINDING PROTEIN"/>
    <property type="match status" value="1"/>
</dbReference>
<dbReference type="Gene3D" id="1.10.1900.10">
    <property type="entry name" value="c-terminal domain of poly(a) binding protein"/>
    <property type="match status" value="1"/>
</dbReference>
<dbReference type="SMART" id="SM00517">
    <property type="entry name" value="PolyA"/>
    <property type="match status" value="1"/>
</dbReference>
<feature type="domain" description="RRM" evidence="13">
    <location>
        <begin position="120"/>
        <end position="197"/>
    </location>
</feature>
<dbReference type="EMBL" id="CM007386">
    <property type="protein sequence ID" value="ONK66443.1"/>
    <property type="molecule type" value="Genomic_DNA"/>
</dbReference>
<dbReference type="NCBIfam" id="TIGR01628">
    <property type="entry name" value="PABP-1234"/>
    <property type="match status" value="1"/>
</dbReference>
<dbReference type="GO" id="GO:0060211">
    <property type="term" value="P:regulation of nuclear-transcribed mRNA poly(A) tail shortening"/>
    <property type="evidence" value="ECO:0007669"/>
    <property type="project" value="EnsemblPlants"/>
</dbReference>
<keyword evidence="16" id="KW-1185">Reference proteome</keyword>
<dbReference type="SUPFAM" id="SSF54928">
    <property type="entry name" value="RNA-binding domain, RBD"/>
    <property type="match status" value="3"/>
</dbReference>
<evidence type="ECO:0000256" key="1">
    <source>
        <dbReference type="ARBA" id="ARBA00004123"/>
    </source>
</evidence>
<evidence type="ECO:0000256" key="11">
    <source>
        <dbReference type="PROSITE-ProRule" id="PRU00176"/>
    </source>
</evidence>
<reference evidence="16" key="1">
    <citation type="journal article" date="2017" name="Nat. Commun.">
        <title>The asparagus genome sheds light on the origin and evolution of a young Y chromosome.</title>
        <authorList>
            <person name="Harkess A."/>
            <person name="Zhou J."/>
            <person name="Xu C."/>
            <person name="Bowers J.E."/>
            <person name="Van der Hulst R."/>
            <person name="Ayyampalayam S."/>
            <person name="Mercati F."/>
            <person name="Riccardi P."/>
            <person name="McKain M.R."/>
            <person name="Kakrana A."/>
            <person name="Tang H."/>
            <person name="Ray J."/>
            <person name="Groenendijk J."/>
            <person name="Arikit S."/>
            <person name="Mathioni S.M."/>
            <person name="Nakano M."/>
            <person name="Shan H."/>
            <person name="Telgmann-Rauber A."/>
            <person name="Kanno A."/>
            <person name="Yue Z."/>
            <person name="Chen H."/>
            <person name="Li W."/>
            <person name="Chen Y."/>
            <person name="Xu X."/>
            <person name="Zhang Y."/>
            <person name="Luo S."/>
            <person name="Chen H."/>
            <person name="Gao J."/>
            <person name="Mao Z."/>
            <person name="Pires J.C."/>
            <person name="Luo M."/>
            <person name="Kudrna D."/>
            <person name="Wing R.A."/>
            <person name="Meyers B.C."/>
            <person name="Yi K."/>
            <person name="Kong H."/>
            <person name="Lavrijsen P."/>
            <person name="Sunseri F."/>
            <person name="Falavigna A."/>
            <person name="Ye Y."/>
            <person name="Leebens-Mack J.H."/>
            <person name="Chen G."/>
        </authorList>
    </citation>
    <scope>NUCLEOTIDE SEQUENCE [LARGE SCALE GENOMIC DNA]</scope>
    <source>
        <strain evidence="16">cv. DH0086</strain>
    </source>
</reference>
<evidence type="ECO:0000256" key="12">
    <source>
        <dbReference type="RuleBase" id="RU362004"/>
    </source>
</evidence>
<evidence type="ECO:0000256" key="3">
    <source>
        <dbReference type="ARBA" id="ARBA00008557"/>
    </source>
</evidence>
<dbReference type="CDD" id="cd12379">
    <property type="entry name" value="RRM2_I_PABPs"/>
    <property type="match status" value="1"/>
</dbReference>
<dbReference type="Gramene" id="ONK66443">
    <property type="protein sequence ID" value="ONK66443"/>
    <property type="gene ID" value="A4U43_C06F8090"/>
</dbReference>
<evidence type="ECO:0000256" key="6">
    <source>
        <dbReference type="ARBA" id="ARBA00022737"/>
    </source>
</evidence>
<accession>A0A5P1EL96</accession>
<dbReference type="FunFam" id="3.30.70.330:FF:000651">
    <property type="entry name" value="Poly(A) binding protein cytoplasmic 1 like"/>
    <property type="match status" value="1"/>
</dbReference>
<evidence type="ECO:0000256" key="7">
    <source>
        <dbReference type="ARBA" id="ARBA00022845"/>
    </source>
</evidence>
<dbReference type="GO" id="GO:0003723">
    <property type="term" value="F:RNA binding"/>
    <property type="evidence" value="ECO:0007669"/>
    <property type="project" value="UniProtKB-UniRule"/>
</dbReference>
<name>A0A5P1EL96_ASPOF</name>
<dbReference type="InterPro" id="IPR036053">
    <property type="entry name" value="PABP-dom"/>
</dbReference>
<feature type="domain" description="PABC" evidence="14">
    <location>
        <begin position="538"/>
        <end position="615"/>
    </location>
</feature>
<evidence type="ECO:0000313" key="15">
    <source>
        <dbReference type="EMBL" id="ONK66443.1"/>
    </source>
</evidence>
<comment type="similarity">
    <text evidence="3 12">Belongs to the polyadenylate-binding protein type-1 family.</text>
</comment>
<evidence type="ECO:0000256" key="5">
    <source>
        <dbReference type="ARBA" id="ARBA00022581"/>
    </source>
</evidence>
<dbReference type="InterPro" id="IPR002004">
    <property type="entry name" value="PABP_HYD_C"/>
</dbReference>
<dbReference type="Pfam" id="PF00076">
    <property type="entry name" value="RRM_1"/>
    <property type="match status" value="4"/>
</dbReference>
<keyword evidence="7" id="KW-0810">Translation regulation</keyword>
<dbReference type="GO" id="GO:0006417">
    <property type="term" value="P:regulation of translation"/>
    <property type="evidence" value="ECO:0007669"/>
    <property type="project" value="UniProtKB-KW"/>
</dbReference>
<dbReference type="GO" id="GO:0006397">
    <property type="term" value="P:mRNA processing"/>
    <property type="evidence" value="ECO:0007669"/>
    <property type="project" value="EnsemblPlants"/>
</dbReference>
<evidence type="ECO:0000256" key="9">
    <source>
        <dbReference type="ARBA" id="ARBA00023242"/>
    </source>
</evidence>
<evidence type="ECO:0000256" key="2">
    <source>
        <dbReference type="ARBA" id="ARBA00004496"/>
    </source>
</evidence>
<dbReference type="FunFam" id="1.10.1900.10:FF:000003">
    <property type="entry name" value="Polyadenylate-binding protein"/>
    <property type="match status" value="1"/>
</dbReference>
<dbReference type="InterPro" id="IPR012677">
    <property type="entry name" value="Nucleotide-bd_a/b_plait_sf"/>
</dbReference>
<comment type="subcellular location">
    <subcellularLocation>
        <location evidence="2 12">Cytoplasm</location>
    </subcellularLocation>
    <subcellularLocation>
        <location evidence="1">Nucleus</location>
    </subcellularLocation>
</comment>
<evidence type="ECO:0000256" key="10">
    <source>
        <dbReference type="ARBA" id="ARBA00054110"/>
    </source>
</evidence>
<dbReference type="OMA" id="MVNPQGI"/>
<evidence type="ECO:0000313" key="16">
    <source>
        <dbReference type="Proteomes" id="UP000243459"/>
    </source>
</evidence>
<comment type="function">
    <text evidence="10">Binds the poly(A) tail of mRNA. Appears to be an important mediator of the multiple roles of the poly(A) tail in mRNA biogenesis, stability and translation.</text>
</comment>
<feature type="domain" description="RRM" evidence="13">
    <location>
        <begin position="32"/>
        <end position="110"/>
    </location>
</feature>
<dbReference type="CDD" id="cd12380">
    <property type="entry name" value="RRM3_I_PABPs"/>
    <property type="match status" value="1"/>
</dbReference>